<dbReference type="Proteomes" id="UP000807115">
    <property type="component" value="Chromosome 1"/>
</dbReference>
<sequence>MVAISMYRGNLHIGGTDSGAPAPRRWEVPRPALDAKRFRRLLRNRSRAVARLAGTPPRQVSPSSSDLNGGRGAAEPEREAPDEEEADNGGEEQQGQVHQDQDQDQGHQPHQEEQGNGEAEQQQQEQQQQQEEEEEEQEEGAVEDADMEDAGEVVVEGDGNGDAEEGQGESEGVDPNQEEVSYPDGIDEKKRKLNEKLDVLNKKKHGLVQMLKQVLNAEEEIRRRSSLRAAMPQPSENATDGSSVSRLAPRMTVDVNFGDVAGDSDAGSNQGTPGRPLHHFHSLSPSTASFARSPFGSLQGHTPRSPATFSTASPSRFATNIHQGQPPALYSAPLPGSNYVASSPSPAASGGSSSVFRDPRPPNST</sequence>
<evidence type="ECO:0000313" key="3">
    <source>
        <dbReference type="Proteomes" id="UP000807115"/>
    </source>
</evidence>
<feature type="compositionally biased region" description="Acidic residues" evidence="1">
    <location>
        <begin position="80"/>
        <end position="90"/>
    </location>
</feature>
<feature type="compositionally biased region" description="Polar residues" evidence="1">
    <location>
        <begin position="58"/>
        <end position="67"/>
    </location>
</feature>
<dbReference type="EMBL" id="CM027680">
    <property type="protein sequence ID" value="KAG0548079.1"/>
    <property type="molecule type" value="Genomic_DNA"/>
</dbReference>
<comment type="caution">
    <text evidence="2">The sequence shown here is derived from an EMBL/GenBank/DDBJ whole genome shotgun (WGS) entry which is preliminary data.</text>
</comment>
<feature type="compositionally biased region" description="Acidic residues" evidence="1">
    <location>
        <begin position="159"/>
        <end position="172"/>
    </location>
</feature>
<organism evidence="2 3">
    <name type="scientific">Sorghum bicolor</name>
    <name type="common">Sorghum</name>
    <name type="synonym">Sorghum vulgare</name>
    <dbReference type="NCBI Taxonomy" id="4558"/>
    <lineage>
        <taxon>Eukaryota</taxon>
        <taxon>Viridiplantae</taxon>
        <taxon>Streptophyta</taxon>
        <taxon>Embryophyta</taxon>
        <taxon>Tracheophyta</taxon>
        <taxon>Spermatophyta</taxon>
        <taxon>Magnoliopsida</taxon>
        <taxon>Liliopsida</taxon>
        <taxon>Poales</taxon>
        <taxon>Poaceae</taxon>
        <taxon>PACMAD clade</taxon>
        <taxon>Panicoideae</taxon>
        <taxon>Andropogonodae</taxon>
        <taxon>Andropogoneae</taxon>
        <taxon>Sorghinae</taxon>
        <taxon>Sorghum</taxon>
    </lineage>
</organism>
<feature type="region of interest" description="Disordered" evidence="1">
    <location>
        <begin position="48"/>
        <end position="189"/>
    </location>
</feature>
<feature type="compositionally biased region" description="Polar residues" evidence="1">
    <location>
        <begin position="234"/>
        <end position="245"/>
    </location>
</feature>
<gene>
    <name evidence="2" type="ORF">BDA96_01G135800</name>
</gene>
<protein>
    <submittedName>
        <fullName evidence="2">Uncharacterized protein</fullName>
    </submittedName>
</protein>
<dbReference type="KEGG" id="sbi:8062963"/>
<dbReference type="OrthoDB" id="1922268at2759"/>
<proteinExistence type="predicted"/>
<feature type="compositionally biased region" description="Basic and acidic residues" evidence="1">
    <location>
        <begin position="24"/>
        <end position="35"/>
    </location>
</feature>
<reference evidence="2" key="1">
    <citation type="journal article" date="2019" name="BMC Genomics">
        <title>A new reference genome for Sorghum bicolor reveals high levels of sequence similarity between sweet and grain genotypes: implications for the genetics of sugar metabolism.</title>
        <authorList>
            <person name="Cooper E.A."/>
            <person name="Brenton Z.W."/>
            <person name="Flinn B.S."/>
            <person name="Jenkins J."/>
            <person name="Shu S."/>
            <person name="Flowers D."/>
            <person name="Luo F."/>
            <person name="Wang Y."/>
            <person name="Xia P."/>
            <person name="Barry K."/>
            <person name="Daum C."/>
            <person name="Lipzen A."/>
            <person name="Yoshinaga Y."/>
            <person name="Schmutz J."/>
            <person name="Saski C."/>
            <person name="Vermerris W."/>
            <person name="Kresovich S."/>
        </authorList>
    </citation>
    <scope>NUCLEOTIDE SEQUENCE</scope>
</reference>
<feature type="compositionally biased region" description="Low complexity" evidence="1">
    <location>
        <begin position="341"/>
        <end position="354"/>
    </location>
</feature>
<feature type="compositionally biased region" description="Basic and acidic residues" evidence="1">
    <location>
        <begin position="99"/>
        <end position="113"/>
    </location>
</feature>
<feature type="compositionally biased region" description="Low complexity" evidence="1">
    <location>
        <begin position="114"/>
        <end position="129"/>
    </location>
</feature>
<evidence type="ECO:0000313" key="2">
    <source>
        <dbReference type="EMBL" id="KAG0548079.1"/>
    </source>
</evidence>
<dbReference type="PANTHER" id="PTHR36764">
    <property type="entry name" value="TRNA (ILE)-LYSIDINE SYNTHASE"/>
    <property type="match status" value="1"/>
</dbReference>
<reference evidence="2" key="2">
    <citation type="submission" date="2020-10" db="EMBL/GenBank/DDBJ databases">
        <authorList>
            <person name="Cooper E.A."/>
            <person name="Brenton Z.W."/>
            <person name="Flinn B.S."/>
            <person name="Jenkins J."/>
            <person name="Shu S."/>
            <person name="Flowers D."/>
            <person name="Luo F."/>
            <person name="Wang Y."/>
            <person name="Xia P."/>
            <person name="Barry K."/>
            <person name="Daum C."/>
            <person name="Lipzen A."/>
            <person name="Yoshinaga Y."/>
            <person name="Schmutz J."/>
            <person name="Saski C."/>
            <person name="Vermerris W."/>
            <person name="Kresovich S."/>
        </authorList>
    </citation>
    <scope>NUCLEOTIDE SEQUENCE</scope>
</reference>
<dbReference type="PANTHER" id="PTHR36764:SF1">
    <property type="entry name" value="TRNA (ILE)-LYSIDINE SYNTHASE"/>
    <property type="match status" value="1"/>
</dbReference>
<feature type="region of interest" description="Disordered" evidence="1">
    <location>
        <begin position="1"/>
        <end position="35"/>
    </location>
</feature>
<dbReference type="OMA" id="RHPSPWN"/>
<dbReference type="Gramene" id="EER93635">
    <property type="protein sequence ID" value="EER93635"/>
    <property type="gene ID" value="SORBI_3001G130100"/>
</dbReference>
<name>A0A921UX18_SORBI</name>
<feature type="compositionally biased region" description="Polar residues" evidence="1">
    <location>
        <begin position="299"/>
        <end position="323"/>
    </location>
</feature>
<evidence type="ECO:0000256" key="1">
    <source>
        <dbReference type="SAM" id="MobiDB-lite"/>
    </source>
</evidence>
<accession>A0A921UX18</accession>
<dbReference type="AlphaFoldDB" id="A0A921UX18"/>
<feature type="region of interest" description="Disordered" evidence="1">
    <location>
        <begin position="225"/>
        <end position="365"/>
    </location>
</feature>
<feature type="compositionally biased region" description="Acidic residues" evidence="1">
    <location>
        <begin position="130"/>
        <end position="151"/>
    </location>
</feature>